<organism evidence="1 2">
    <name type="scientific">Ilyodon furcidens</name>
    <name type="common">goldbreast splitfin</name>
    <dbReference type="NCBI Taxonomy" id="33524"/>
    <lineage>
        <taxon>Eukaryota</taxon>
        <taxon>Metazoa</taxon>
        <taxon>Chordata</taxon>
        <taxon>Craniata</taxon>
        <taxon>Vertebrata</taxon>
        <taxon>Euteleostomi</taxon>
        <taxon>Actinopterygii</taxon>
        <taxon>Neopterygii</taxon>
        <taxon>Teleostei</taxon>
        <taxon>Neoteleostei</taxon>
        <taxon>Acanthomorphata</taxon>
        <taxon>Ovalentaria</taxon>
        <taxon>Atherinomorphae</taxon>
        <taxon>Cyprinodontiformes</taxon>
        <taxon>Goodeidae</taxon>
        <taxon>Ilyodon</taxon>
    </lineage>
</organism>
<dbReference type="Proteomes" id="UP001482620">
    <property type="component" value="Unassembled WGS sequence"/>
</dbReference>
<keyword evidence="2" id="KW-1185">Reference proteome</keyword>
<comment type="caution">
    <text evidence="1">The sequence shown here is derived from an EMBL/GenBank/DDBJ whole genome shotgun (WGS) entry which is preliminary data.</text>
</comment>
<accession>A0ABV0T3J0</accession>
<gene>
    <name evidence="1" type="ORF">ILYODFUR_036570</name>
</gene>
<sequence length="107" mass="11988">MIQLLICFPSVCSAPPFLNCYSLLTFFVTIQSSRFVNSASTLTRLFMLYRPIEAKTTFFFTFNKNIGLQVAGGQSCSGRPPPSVRTQGSWSRLITQQEHTACKLLLD</sequence>
<protein>
    <recommendedName>
        <fullName evidence="3">Secreted protein</fullName>
    </recommendedName>
</protein>
<dbReference type="EMBL" id="JAHRIQ010019096">
    <property type="protein sequence ID" value="MEQ2227326.1"/>
    <property type="molecule type" value="Genomic_DNA"/>
</dbReference>
<proteinExistence type="predicted"/>
<evidence type="ECO:0000313" key="2">
    <source>
        <dbReference type="Proteomes" id="UP001482620"/>
    </source>
</evidence>
<evidence type="ECO:0000313" key="1">
    <source>
        <dbReference type="EMBL" id="MEQ2227326.1"/>
    </source>
</evidence>
<reference evidence="1 2" key="1">
    <citation type="submission" date="2021-06" db="EMBL/GenBank/DDBJ databases">
        <authorList>
            <person name="Palmer J.M."/>
        </authorList>
    </citation>
    <scope>NUCLEOTIDE SEQUENCE [LARGE SCALE GENOMIC DNA]</scope>
    <source>
        <strain evidence="2">if_2019</strain>
        <tissue evidence="1">Muscle</tissue>
    </source>
</reference>
<name>A0ABV0T3J0_9TELE</name>
<evidence type="ECO:0008006" key="3">
    <source>
        <dbReference type="Google" id="ProtNLM"/>
    </source>
</evidence>